<evidence type="ECO:0000256" key="2">
    <source>
        <dbReference type="SAM" id="SignalP"/>
    </source>
</evidence>
<organism evidence="3 4">
    <name type="scientific">Candidatus Clostridium radicumherbarum</name>
    <dbReference type="NCBI Taxonomy" id="3381662"/>
    <lineage>
        <taxon>Bacteria</taxon>
        <taxon>Bacillati</taxon>
        <taxon>Bacillota</taxon>
        <taxon>Clostridia</taxon>
        <taxon>Eubacteriales</taxon>
        <taxon>Clostridiaceae</taxon>
        <taxon>Clostridium</taxon>
    </lineage>
</organism>
<feature type="signal peptide" evidence="2">
    <location>
        <begin position="1"/>
        <end position="20"/>
    </location>
</feature>
<evidence type="ECO:0000256" key="1">
    <source>
        <dbReference type="SAM" id="MobiDB-lite"/>
    </source>
</evidence>
<accession>A0ABW8TXW4</accession>
<comment type="caution">
    <text evidence="3">The sequence shown here is derived from an EMBL/GenBank/DDBJ whole genome shotgun (WGS) entry which is preliminary data.</text>
</comment>
<gene>
    <name evidence="3" type="ORF">ACJDUH_18755</name>
</gene>
<dbReference type="RefSeq" id="WP_406766756.1">
    <property type="nucleotide sequence ID" value="NZ_JBJHZY010000006.1"/>
</dbReference>
<dbReference type="Proteomes" id="UP001623661">
    <property type="component" value="Unassembled WGS sequence"/>
</dbReference>
<protein>
    <recommendedName>
        <fullName evidence="5">Lipoprotein</fullName>
    </recommendedName>
</protein>
<keyword evidence="4" id="KW-1185">Reference proteome</keyword>
<name>A0ABW8TXW4_9CLOT</name>
<dbReference type="EMBL" id="JBJHZY010000006">
    <property type="protein sequence ID" value="MFL0270124.1"/>
    <property type="molecule type" value="Genomic_DNA"/>
</dbReference>
<proteinExistence type="predicted"/>
<feature type="compositionally biased region" description="Low complexity" evidence="1">
    <location>
        <begin position="78"/>
        <end position="113"/>
    </location>
</feature>
<feature type="compositionally biased region" description="Basic and acidic residues" evidence="1">
    <location>
        <begin position="47"/>
        <end position="67"/>
    </location>
</feature>
<sequence length="250" mass="27309">MKKRFLLLIISAITVSLVFTGCKKTTTETTNTDTKVATNVERKPIGETKVDEKKEDAKPLVKEEVKTDNAATEQKTETTQPAASTTSKTTTSTTTTSNITKPVTKPSTTTPTSAPMVQKPSGIAEINDAFRSKYFGLEPSMYTGSKSSTFNAIILDVAKGNLSKTQAVAELKDIQPWTEGNITYTILTPTINIYSTASNDVTTILKEIRDNGLFTGDMYSNAYVYYDSSIKQNRIVMIGIPFLQKTAVTN</sequence>
<evidence type="ECO:0008006" key="5">
    <source>
        <dbReference type="Google" id="ProtNLM"/>
    </source>
</evidence>
<feature type="region of interest" description="Disordered" evidence="1">
    <location>
        <begin position="47"/>
        <end position="118"/>
    </location>
</feature>
<reference evidence="3 4" key="1">
    <citation type="submission" date="2024-11" db="EMBL/GenBank/DDBJ databases">
        <authorList>
            <person name="Heng Y.C."/>
            <person name="Lim A.C.H."/>
            <person name="Lee J.K.Y."/>
            <person name="Kittelmann S."/>
        </authorList>
    </citation>
    <scope>NUCLEOTIDE SEQUENCE [LARGE SCALE GENOMIC DNA]</scope>
    <source>
        <strain evidence="3 4">WILCCON 0202</strain>
    </source>
</reference>
<dbReference type="PROSITE" id="PS51257">
    <property type="entry name" value="PROKAR_LIPOPROTEIN"/>
    <property type="match status" value="1"/>
</dbReference>
<evidence type="ECO:0000313" key="3">
    <source>
        <dbReference type="EMBL" id="MFL0270124.1"/>
    </source>
</evidence>
<evidence type="ECO:0000313" key="4">
    <source>
        <dbReference type="Proteomes" id="UP001623661"/>
    </source>
</evidence>
<keyword evidence="2" id="KW-0732">Signal</keyword>
<feature type="chain" id="PRO_5047346223" description="Lipoprotein" evidence="2">
    <location>
        <begin position="21"/>
        <end position="250"/>
    </location>
</feature>